<dbReference type="GO" id="GO:0051287">
    <property type="term" value="F:NAD binding"/>
    <property type="evidence" value="ECO:0007669"/>
    <property type="project" value="InterPro"/>
</dbReference>
<dbReference type="PANTHER" id="PTHR43491:SF2">
    <property type="entry name" value="UDP-N-ACETYL-D-MANNOSAMINE DEHYDROGENASE"/>
    <property type="match status" value="1"/>
</dbReference>
<organism evidence="6 7">
    <name type="scientific">Candidatus Magnetoglobus multicellularis str. Araruama</name>
    <dbReference type="NCBI Taxonomy" id="890399"/>
    <lineage>
        <taxon>Bacteria</taxon>
        <taxon>Pseudomonadati</taxon>
        <taxon>Thermodesulfobacteriota</taxon>
        <taxon>Desulfobacteria</taxon>
        <taxon>Desulfobacterales</taxon>
        <taxon>Desulfobacteraceae</taxon>
        <taxon>Candidatus Magnetoglobus</taxon>
    </lineage>
</organism>
<dbReference type="GO" id="GO:0016616">
    <property type="term" value="F:oxidoreductase activity, acting on the CH-OH group of donors, NAD or NADP as acceptor"/>
    <property type="evidence" value="ECO:0007669"/>
    <property type="project" value="InterPro"/>
</dbReference>
<dbReference type="SUPFAM" id="SSF48179">
    <property type="entry name" value="6-phosphogluconate dehydrogenase C-terminal domain-like"/>
    <property type="match status" value="1"/>
</dbReference>
<dbReference type="NCBIfam" id="TIGR03026">
    <property type="entry name" value="NDP-sugDHase"/>
    <property type="match status" value="1"/>
</dbReference>
<dbReference type="InterPro" id="IPR001732">
    <property type="entry name" value="UDP-Glc/GDP-Man_DH_N"/>
</dbReference>
<dbReference type="SUPFAM" id="SSF51735">
    <property type="entry name" value="NAD(P)-binding Rossmann-fold domains"/>
    <property type="match status" value="1"/>
</dbReference>
<proteinExistence type="inferred from homology"/>
<evidence type="ECO:0000313" key="7">
    <source>
        <dbReference type="Proteomes" id="UP000189670"/>
    </source>
</evidence>
<dbReference type="PIRSF" id="PIRSF500136">
    <property type="entry name" value="UDP_ManNAc_DH"/>
    <property type="match status" value="1"/>
</dbReference>
<dbReference type="InterPro" id="IPR014027">
    <property type="entry name" value="UDP-Glc/GDP-Man_DH_C"/>
</dbReference>
<dbReference type="GO" id="GO:0016628">
    <property type="term" value="F:oxidoreductase activity, acting on the CH-CH group of donors, NAD or NADP as acceptor"/>
    <property type="evidence" value="ECO:0007669"/>
    <property type="project" value="InterPro"/>
</dbReference>
<dbReference type="InterPro" id="IPR014026">
    <property type="entry name" value="UDP-Glc/GDP-Man_DH_dimer"/>
</dbReference>
<evidence type="ECO:0000256" key="4">
    <source>
        <dbReference type="PIRNR" id="PIRNR000124"/>
    </source>
</evidence>
<name>A0A1V1PB24_9BACT</name>
<evidence type="ECO:0000259" key="5">
    <source>
        <dbReference type="SMART" id="SM00984"/>
    </source>
</evidence>
<accession>A0A1V1PB24</accession>
<dbReference type="InterPro" id="IPR036291">
    <property type="entry name" value="NAD(P)-bd_dom_sf"/>
</dbReference>
<dbReference type="SMART" id="SM00984">
    <property type="entry name" value="UDPG_MGDP_dh_C"/>
    <property type="match status" value="1"/>
</dbReference>
<sequence>MITKVLIDMKLADFQQFLNKEKSIAVVGLGYVGLPLSVHLARHFNVVGFDIQTRRIKELNNGIDKTREVDSQCLKQAGLTFTDVPETLESCSIIIIAVPTPIDSARIPDLSPLRNATAITGQYMQANSVIVYESTVYPGATEDVCVPILEECSGMAFGQDFTVGYSPERINPGDRERTLDKIIKVVSASDHETLALLSKIYGQVVHAGIHQAPTIKVAEAAKVIENTQRDINIALMNELSMIFNRMNINTQDVLKAARTKWNFLPFHPGLVGGHCIGVDPYYLTFKAESLGYHPDMILAGRRINDGMGKYIAERTVKMIIATGKPVMGAKVAVLGLTFKEDVPDLRNTKVIDIINELKEYGLHVHVHDPYAEPSEAFTYLNLSLTKLDDITGVNAVIIAVKHRHYFEMGLERISQMCISDYPLIVDVKNAFAPNLAQKLGIMYWCL</sequence>
<dbReference type="InterPro" id="IPR036220">
    <property type="entry name" value="UDP-Glc/GDP-Man_DH_C_sf"/>
</dbReference>
<dbReference type="InterPro" id="IPR008927">
    <property type="entry name" value="6-PGluconate_DH-like_C_sf"/>
</dbReference>
<dbReference type="Pfam" id="PF00984">
    <property type="entry name" value="UDPG_MGDP_dh"/>
    <property type="match status" value="1"/>
</dbReference>
<dbReference type="PANTHER" id="PTHR43491">
    <property type="entry name" value="UDP-N-ACETYL-D-MANNOSAMINE DEHYDROGENASE"/>
    <property type="match status" value="1"/>
</dbReference>
<protein>
    <submittedName>
        <fullName evidence="6">UDP-N-acetyl-D-galactosamine dehydrogenase</fullName>
    </submittedName>
</protein>
<gene>
    <name evidence="6" type="ORF">OMM_02070</name>
</gene>
<dbReference type="Pfam" id="PF03721">
    <property type="entry name" value="UDPG_MGDP_dh_N"/>
    <property type="match status" value="1"/>
</dbReference>
<keyword evidence="2" id="KW-0560">Oxidoreductase</keyword>
<dbReference type="EMBL" id="ATBP01000198">
    <property type="protein sequence ID" value="ETR71976.1"/>
    <property type="molecule type" value="Genomic_DNA"/>
</dbReference>
<comment type="similarity">
    <text evidence="1 4">Belongs to the UDP-glucose/GDP-mannose dehydrogenase family.</text>
</comment>
<evidence type="ECO:0000256" key="3">
    <source>
        <dbReference type="ARBA" id="ARBA00023027"/>
    </source>
</evidence>
<evidence type="ECO:0000256" key="1">
    <source>
        <dbReference type="ARBA" id="ARBA00006601"/>
    </source>
</evidence>
<dbReference type="InterPro" id="IPR017476">
    <property type="entry name" value="UDP-Glc/GDP-Man"/>
</dbReference>
<comment type="caution">
    <text evidence="6">The sequence shown here is derived from an EMBL/GenBank/DDBJ whole genome shotgun (WGS) entry which is preliminary data.</text>
</comment>
<dbReference type="Proteomes" id="UP000189670">
    <property type="component" value="Unassembled WGS sequence"/>
</dbReference>
<dbReference type="GO" id="GO:0000271">
    <property type="term" value="P:polysaccharide biosynthetic process"/>
    <property type="evidence" value="ECO:0007669"/>
    <property type="project" value="InterPro"/>
</dbReference>
<feature type="domain" description="UDP-glucose/GDP-mannose dehydrogenase C-terminal" evidence="5">
    <location>
        <begin position="332"/>
        <end position="433"/>
    </location>
</feature>
<evidence type="ECO:0000256" key="2">
    <source>
        <dbReference type="ARBA" id="ARBA00023002"/>
    </source>
</evidence>
<dbReference type="PIRSF" id="PIRSF000124">
    <property type="entry name" value="UDPglc_GDPman_dh"/>
    <property type="match status" value="1"/>
</dbReference>
<dbReference type="Gene3D" id="3.40.50.720">
    <property type="entry name" value="NAD(P)-binding Rossmann-like Domain"/>
    <property type="match status" value="2"/>
</dbReference>
<dbReference type="SUPFAM" id="SSF52413">
    <property type="entry name" value="UDP-glucose/GDP-mannose dehydrogenase C-terminal domain"/>
    <property type="match status" value="1"/>
</dbReference>
<dbReference type="AlphaFoldDB" id="A0A1V1PB24"/>
<dbReference type="Pfam" id="PF03720">
    <property type="entry name" value="UDPG_MGDP_dh_C"/>
    <property type="match status" value="1"/>
</dbReference>
<evidence type="ECO:0000313" key="6">
    <source>
        <dbReference type="EMBL" id="ETR71976.1"/>
    </source>
</evidence>
<reference evidence="7" key="1">
    <citation type="submission" date="2012-11" db="EMBL/GenBank/DDBJ databases">
        <authorList>
            <person name="Lucero-Rivera Y.E."/>
            <person name="Tovar-Ramirez D."/>
        </authorList>
    </citation>
    <scope>NUCLEOTIDE SEQUENCE [LARGE SCALE GENOMIC DNA]</scope>
    <source>
        <strain evidence="7">Araruama</strain>
    </source>
</reference>
<keyword evidence="3" id="KW-0520">NAD</keyword>
<dbReference type="InterPro" id="IPR028359">
    <property type="entry name" value="UDP_ManNAc/GlcNAc_DH"/>
</dbReference>